<keyword evidence="2" id="KW-1185">Reference proteome</keyword>
<evidence type="ECO:0000313" key="2">
    <source>
        <dbReference type="Proteomes" id="UP000828941"/>
    </source>
</evidence>
<proteinExistence type="predicted"/>
<gene>
    <name evidence="1" type="ORF">L6164_003895</name>
</gene>
<name>A0ACB9Q486_BAUVA</name>
<dbReference type="Proteomes" id="UP000828941">
    <property type="component" value="Chromosome 2"/>
</dbReference>
<evidence type="ECO:0000313" key="1">
    <source>
        <dbReference type="EMBL" id="KAI4355089.1"/>
    </source>
</evidence>
<protein>
    <submittedName>
        <fullName evidence="1">Uncharacterized protein</fullName>
    </submittedName>
</protein>
<organism evidence="1 2">
    <name type="scientific">Bauhinia variegata</name>
    <name type="common">Purple orchid tree</name>
    <name type="synonym">Phanera variegata</name>
    <dbReference type="NCBI Taxonomy" id="167791"/>
    <lineage>
        <taxon>Eukaryota</taxon>
        <taxon>Viridiplantae</taxon>
        <taxon>Streptophyta</taxon>
        <taxon>Embryophyta</taxon>
        <taxon>Tracheophyta</taxon>
        <taxon>Spermatophyta</taxon>
        <taxon>Magnoliopsida</taxon>
        <taxon>eudicotyledons</taxon>
        <taxon>Gunneridae</taxon>
        <taxon>Pentapetalae</taxon>
        <taxon>rosids</taxon>
        <taxon>fabids</taxon>
        <taxon>Fabales</taxon>
        <taxon>Fabaceae</taxon>
        <taxon>Cercidoideae</taxon>
        <taxon>Cercideae</taxon>
        <taxon>Bauhiniinae</taxon>
        <taxon>Bauhinia</taxon>
    </lineage>
</organism>
<reference evidence="1 2" key="1">
    <citation type="journal article" date="2022" name="DNA Res.">
        <title>Chromosomal-level genome assembly of the orchid tree Bauhinia variegata (Leguminosae; Cercidoideae) supports the allotetraploid origin hypothesis of Bauhinia.</title>
        <authorList>
            <person name="Zhong Y."/>
            <person name="Chen Y."/>
            <person name="Zheng D."/>
            <person name="Pang J."/>
            <person name="Liu Y."/>
            <person name="Luo S."/>
            <person name="Meng S."/>
            <person name="Qian L."/>
            <person name="Wei D."/>
            <person name="Dai S."/>
            <person name="Zhou R."/>
        </authorList>
    </citation>
    <scope>NUCLEOTIDE SEQUENCE [LARGE SCALE GENOMIC DNA]</scope>
    <source>
        <strain evidence="1">BV-YZ2020</strain>
    </source>
</reference>
<accession>A0ACB9Q486</accession>
<comment type="caution">
    <text evidence="1">The sequence shown here is derived from an EMBL/GenBank/DDBJ whole genome shotgun (WGS) entry which is preliminary data.</text>
</comment>
<sequence>MRTKMKINKACDVNSISVLPPHTREIIWLRSSRLCNTKNAEKGIQSKGDKTLDHVTASLITSLASVFSWTFILPCYVVSCRKIHLRLCSQERENSVNRSSCFLPLTYGREGSQQPNSRSSTNPMQRWNSADHRSLG</sequence>
<dbReference type="EMBL" id="CM039427">
    <property type="protein sequence ID" value="KAI4355089.1"/>
    <property type="molecule type" value="Genomic_DNA"/>
</dbReference>